<dbReference type="Proteomes" id="UP000800041">
    <property type="component" value="Unassembled WGS sequence"/>
</dbReference>
<organism evidence="3 4">
    <name type="scientific">Aulographum hederae CBS 113979</name>
    <dbReference type="NCBI Taxonomy" id="1176131"/>
    <lineage>
        <taxon>Eukaryota</taxon>
        <taxon>Fungi</taxon>
        <taxon>Dikarya</taxon>
        <taxon>Ascomycota</taxon>
        <taxon>Pezizomycotina</taxon>
        <taxon>Dothideomycetes</taxon>
        <taxon>Pleosporomycetidae</taxon>
        <taxon>Aulographales</taxon>
        <taxon>Aulographaceae</taxon>
    </lineage>
</organism>
<evidence type="ECO:0000256" key="1">
    <source>
        <dbReference type="SAM" id="MobiDB-lite"/>
    </source>
</evidence>
<dbReference type="AlphaFoldDB" id="A0A6G1GWJ4"/>
<feature type="compositionally biased region" description="Acidic residues" evidence="1">
    <location>
        <begin position="350"/>
        <end position="361"/>
    </location>
</feature>
<feature type="domain" description="AAA+ ATPase" evidence="2">
    <location>
        <begin position="464"/>
        <end position="592"/>
    </location>
</feature>
<feature type="compositionally biased region" description="Basic and acidic residues" evidence="1">
    <location>
        <begin position="362"/>
        <end position="375"/>
    </location>
</feature>
<feature type="compositionally biased region" description="Basic residues" evidence="1">
    <location>
        <begin position="1"/>
        <end position="13"/>
    </location>
</feature>
<evidence type="ECO:0000313" key="3">
    <source>
        <dbReference type="EMBL" id="KAF1985167.1"/>
    </source>
</evidence>
<dbReference type="InterPro" id="IPR027417">
    <property type="entry name" value="P-loop_NTPase"/>
</dbReference>
<dbReference type="SUPFAM" id="SSF52540">
    <property type="entry name" value="P-loop containing nucleoside triphosphate hydrolases"/>
    <property type="match status" value="1"/>
</dbReference>
<feature type="compositionally biased region" description="Polar residues" evidence="1">
    <location>
        <begin position="19"/>
        <end position="28"/>
    </location>
</feature>
<dbReference type="GO" id="GO:0005524">
    <property type="term" value="F:ATP binding"/>
    <property type="evidence" value="ECO:0007669"/>
    <property type="project" value="InterPro"/>
</dbReference>
<feature type="region of interest" description="Disordered" evidence="1">
    <location>
        <begin position="345"/>
        <end position="385"/>
    </location>
</feature>
<dbReference type="SMART" id="SM00382">
    <property type="entry name" value="AAA"/>
    <property type="match status" value="1"/>
</dbReference>
<reference evidence="3" key="1">
    <citation type="journal article" date="2020" name="Stud. Mycol.">
        <title>101 Dothideomycetes genomes: a test case for predicting lifestyles and emergence of pathogens.</title>
        <authorList>
            <person name="Haridas S."/>
            <person name="Albert R."/>
            <person name="Binder M."/>
            <person name="Bloem J."/>
            <person name="Labutti K."/>
            <person name="Salamov A."/>
            <person name="Andreopoulos B."/>
            <person name="Baker S."/>
            <person name="Barry K."/>
            <person name="Bills G."/>
            <person name="Bluhm B."/>
            <person name="Cannon C."/>
            <person name="Castanera R."/>
            <person name="Culley D."/>
            <person name="Daum C."/>
            <person name="Ezra D."/>
            <person name="Gonzalez J."/>
            <person name="Henrissat B."/>
            <person name="Kuo A."/>
            <person name="Liang C."/>
            <person name="Lipzen A."/>
            <person name="Lutzoni F."/>
            <person name="Magnuson J."/>
            <person name="Mondo S."/>
            <person name="Nolan M."/>
            <person name="Ohm R."/>
            <person name="Pangilinan J."/>
            <person name="Park H.-J."/>
            <person name="Ramirez L."/>
            <person name="Alfaro M."/>
            <person name="Sun H."/>
            <person name="Tritt A."/>
            <person name="Yoshinaga Y."/>
            <person name="Zwiers L.-H."/>
            <person name="Turgeon B."/>
            <person name="Goodwin S."/>
            <person name="Spatafora J."/>
            <person name="Crous P."/>
            <person name="Grigoriev I."/>
        </authorList>
    </citation>
    <scope>NUCLEOTIDE SEQUENCE</scope>
    <source>
        <strain evidence="3">CBS 113979</strain>
    </source>
</reference>
<dbReference type="PANTHER" id="PTHR46411:SF3">
    <property type="entry name" value="AAA+ ATPASE DOMAIN-CONTAINING PROTEIN"/>
    <property type="match status" value="1"/>
</dbReference>
<feature type="region of interest" description="Disordered" evidence="1">
    <location>
        <begin position="1"/>
        <end position="71"/>
    </location>
</feature>
<protein>
    <submittedName>
        <fullName evidence="3">P-loop containing nucleoside triphosphate hydrolase protein</fullName>
    </submittedName>
</protein>
<dbReference type="PANTHER" id="PTHR46411">
    <property type="entry name" value="FAMILY ATPASE, PUTATIVE-RELATED"/>
    <property type="match status" value="1"/>
</dbReference>
<evidence type="ECO:0000313" key="4">
    <source>
        <dbReference type="Proteomes" id="UP000800041"/>
    </source>
</evidence>
<name>A0A6G1GWJ4_9PEZI</name>
<dbReference type="GO" id="GO:0016887">
    <property type="term" value="F:ATP hydrolysis activity"/>
    <property type="evidence" value="ECO:0007669"/>
    <property type="project" value="InterPro"/>
</dbReference>
<dbReference type="Pfam" id="PF22942">
    <property type="entry name" value="DUF7025"/>
    <property type="match status" value="1"/>
</dbReference>
<accession>A0A6G1GWJ4</accession>
<dbReference type="Pfam" id="PF00004">
    <property type="entry name" value="AAA"/>
    <property type="match status" value="1"/>
</dbReference>
<keyword evidence="4" id="KW-1185">Reference proteome</keyword>
<dbReference type="OrthoDB" id="10042665at2759"/>
<dbReference type="EMBL" id="ML977163">
    <property type="protein sequence ID" value="KAF1985167.1"/>
    <property type="molecule type" value="Genomic_DNA"/>
</dbReference>
<evidence type="ECO:0000259" key="2">
    <source>
        <dbReference type="SMART" id="SM00382"/>
    </source>
</evidence>
<dbReference type="InterPro" id="IPR003593">
    <property type="entry name" value="AAA+_ATPase"/>
</dbReference>
<dbReference type="InterPro" id="IPR003959">
    <property type="entry name" value="ATPase_AAA_core"/>
</dbReference>
<dbReference type="InterPro" id="IPR054289">
    <property type="entry name" value="DUF7025"/>
</dbReference>
<proteinExistence type="predicted"/>
<sequence>MARTKQTARRSTNRGKIAASNNEEASNVTPPPGGWKSPGTLCEVRNLYRGPQDKNGHRPWTTTYPEDLDDPPENADSAQFALVVKNGHCYDGRRKLRAESILIQSDKLKAVLGKVLKDYPGVTTSLARLEFQAPFKPFVHRWDRLVDAVENEADPETLEHVELLYQVLEQEIGGTIKEMQDHVKNGVVTFGQIWTIFEPGCLVYSGDEDEHHRVYKLQNGDFQTTSCGQIYALRCQYVDFDGENFGYGSSMLQIREFGGTAPISKLSVYPLTYHPKMSEVRHALISRGKLFEAYKGYHFKAYEGVALGPGFCGMVKYTVNSRIIVDTYAYNRFNPNSKVSLTRFTKSDTETSDDSDDDYDMYEYHPGDDDTDTKPTKKQLNPLESPGLTDQQLLIATDKLRGYSLKDKKWMLFDIPCVKEIVWNDHAFDSLVAPAEQKDLILAFAQTQAKNRECFDDVIQGKGRGIIMLLSGPPGVGKTLTAESVAEEMHVPLYTMSAGDLGTNPAGVEAALGNILEMNTKWNAVLLLDEADVFLEARSAHDLERNKLVSIFLRLLEYYEGILFLTTNRVDNIDAAFESRIHLSLQYSELSPPSRRVVWKTFLERSVGAGTNGFSNAQVDELAAHELNGRQIKNVLKTAQLLATKREVKLEFAHVETVLRLRKANERKRPFELVA</sequence>
<gene>
    <name evidence="3" type="ORF">K402DRAFT_394870</name>
</gene>
<dbReference type="CDD" id="cd19481">
    <property type="entry name" value="RecA-like_protease"/>
    <property type="match status" value="1"/>
</dbReference>
<dbReference type="Gene3D" id="3.40.50.300">
    <property type="entry name" value="P-loop containing nucleotide triphosphate hydrolases"/>
    <property type="match status" value="1"/>
</dbReference>
<keyword evidence="3" id="KW-0378">Hydrolase</keyword>